<protein>
    <submittedName>
        <fullName evidence="2">Uncharacterized protein</fullName>
    </submittedName>
</protein>
<organism evidence="2">
    <name type="scientific">Bacillus toyonensis</name>
    <dbReference type="NCBI Taxonomy" id="155322"/>
    <lineage>
        <taxon>Bacteria</taxon>
        <taxon>Bacillati</taxon>
        <taxon>Bacillota</taxon>
        <taxon>Bacilli</taxon>
        <taxon>Bacillales</taxon>
        <taxon>Bacillaceae</taxon>
        <taxon>Bacillus</taxon>
        <taxon>Bacillus cereus group</taxon>
    </lineage>
</organism>
<evidence type="ECO:0000313" key="2">
    <source>
        <dbReference type="EMBL" id="PEI81816.1"/>
    </source>
</evidence>
<feature type="compositionally biased region" description="Polar residues" evidence="1">
    <location>
        <begin position="12"/>
        <end position="23"/>
    </location>
</feature>
<proteinExistence type="predicted"/>
<dbReference type="RefSeq" id="WP_016107778.1">
    <property type="nucleotide sequence ID" value="NZ_JAAONV010000014.1"/>
</dbReference>
<dbReference type="AlphaFoldDB" id="A0AB73RL30"/>
<reference evidence="2" key="1">
    <citation type="submission" date="2017-09" db="EMBL/GenBank/DDBJ databases">
        <title>Large-scale bioinformatics analysis of Bacillus genomes uncovers conserved roles of natural products in bacterial physiology.</title>
        <authorList>
            <consortium name="Agbiome Team Llc"/>
            <person name="Bleich R.M."/>
            <person name="Kirk G.J."/>
            <person name="Santa Maria K.C."/>
            <person name="Allen S.E."/>
            <person name="Farag S."/>
            <person name="Shank E.A."/>
            <person name="Bowers A."/>
        </authorList>
    </citation>
    <scope>NUCLEOTIDE SEQUENCE</scope>
    <source>
        <strain evidence="2">AFS005430</strain>
    </source>
</reference>
<feature type="region of interest" description="Disordered" evidence="1">
    <location>
        <begin position="1"/>
        <end position="23"/>
    </location>
</feature>
<name>A0AB73RL30_9BACI</name>
<sequence length="108" mass="12033">MPGNDNGIGKPNQRTSLFTDSNTYGPNATTVDITLTDAYGDVNWQYTAALERNVNGSWTATDLTSGVFYNQVTKSFNITDNLPGLYRVRAYLNPGGYQIITYSFNIYR</sequence>
<accession>A0AB73RL30</accession>
<gene>
    <name evidence="2" type="ORF">CN678_31275</name>
</gene>
<comment type="caution">
    <text evidence="2">The sequence shown here is derived from an EMBL/GenBank/DDBJ whole genome shotgun (WGS) entry which is preliminary data.</text>
</comment>
<dbReference type="EMBL" id="NUEH01000099">
    <property type="protein sequence ID" value="PEI81816.1"/>
    <property type="molecule type" value="Genomic_DNA"/>
</dbReference>
<evidence type="ECO:0000256" key="1">
    <source>
        <dbReference type="SAM" id="MobiDB-lite"/>
    </source>
</evidence>
<dbReference type="Proteomes" id="UP000220969">
    <property type="component" value="Unassembled WGS sequence"/>
</dbReference>